<comment type="caution">
    <text evidence="3">The sequence shown here is derived from an EMBL/GenBank/DDBJ whole genome shotgun (WGS) entry which is preliminary data.</text>
</comment>
<dbReference type="AlphaFoldDB" id="A0A7Z0WM31"/>
<evidence type="ECO:0000313" key="4">
    <source>
        <dbReference type="Proteomes" id="UP000185696"/>
    </source>
</evidence>
<feature type="region of interest" description="Disordered" evidence="1">
    <location>
        <begin position="28"/>
        <end position="66"/>
    </location>
</feature>
<organism evidence="3 4">
    <name type="scientific">Actinophytocola xinjiangensis</name>
    <dbReference type="NCBI Taxonomy" id="485602"/>
    <lineage>
        <taxon>Bacteria</taxon>
        <taxon>Bacillati</taxon>
        <taxon>Actinomycetota</taxon>
        <taxon>Actinomycetes</taxon>
        <taxon>Pseudonocardiales</taxon>
        <taxon>Pseudonocardiaceae</taxon>
    </lineage>
</organism>
<dbReference type="Proteomes" id="UP000185696">
    <property type="component" value="Unassembled WGS sequence"/>
</dbReference>
<dbReference type="PROSITE" id="PS51257">
    <property type="entry name" value="PROKAR_LIPOPROTEIN"/>
    <property type="match status" value="1"/>
</dbReference>
<protein>
    <submittedName>
        <fullName evidence="3">Uncharacterized protein</fullName>
    </submittedName>
</protein>
<evidence type="ECO:0000256" key="1">
    <source>
        <dbReference type="SAM" id="MobiDB-lite"/>
    </source>
</evidence>
<dbReference type="OrthoDB" id="4568594at2"/>
<feature type="chain" id="PRO_5031052444" evidence="2">
    <location>
        <begin position="28"/>
        <end position="267"/>
    </location>
</feature>
<dbReference type="RefSeq" id="WP_075134408.1">
    <property type="nucleotide sequence ID" value="NZ_MSIF01000009.1"/>
</dbReference>
<evidence type="ECO:0000313" key="3">
    <source>
        <dbReference type="EMBL" id="OLF09415.1"/>
    </source>
</evidence>
<evidence type="ECO:0000256" key="2">
    <source>
        <dbReference type="SAM" id="SignalP"/>
    </source>
</evidence>
<sequence length="267" mass="27354">MSTYQRHALVSAAILAVVLVTSCDAQTAPERAEPAPTSIPSTSTTSAAPSSPSSPSEPAPPAGARADLALDGLPLWPFSGYEQVRQWQAAPDAAPWHRDAQATAVAFTTDYLGFTGLDTVVTSDIGESEAKVTIGYQLESSRPATSAVVHLVRWGEGPDAPWEVVGTIDDSLTLTEPGYGSTVTSPVTVGGRITGVDEGIHVRVLDPTAPAPVGDVCCLSAGGENTPWSQPVSIKGASNATLTIVAATGGHAVDVERFAVTGVRLAG</sequence>
<keyword evidence="2" id="KW-0732">Signal</keyword>
<proteinExistence type="predicted"/>
<dbReference type="EMBL" id="MSIF01000009">
    <property type="protein sequence ID" value="OLF09415.1"/>
    <property type="molecule type" value="Genomic_DNA"/>
</dbReference>
<feature type="signal peptide" evidence="2">
    <location>
        <begin position="1"/>
        <end position="27"/>
    </location>
</feature>
<gene>
    <name evidence="3" type="ORF">BLA60_19800</name>
</gene>
<accession>A0A7Z0WM31</accession>
<name>A0A7Z0WM31_9PSEU</name>
<reference evidence="3 4" key="1">
    <citation type="submission" date="2016-12" db="EMBL/GenBank/DDBJ databases">
        <title>The draft genome sequence of Actinophytocola xinjiangensis.</title>
        <authorList>
            <person name="Wang W."/>
            <person name="Yuan L."/>
        </authorList>
    </citation>
    <scope>NUCLEOTIDE SEQUENCE [LARGE SCALE GENOMIC DNA]</scope>
    <source>
        <strain evidence="3 4">CGMCC 4.4663</strain>
    </source>
</reference>
<keyword evidence="4" id="KW-1185">Reference proteome</keyword>
<feature type="compositionally biased region" description="Low complexity" evidence="1">
    <location>
        <begin position="34"/>
        <end position="54"/>
    </location>
</feature>